<evidence type="ECO:0000313" key="2">
    <source>
        <dbReference type="EMBL" id="JAC24165.1"/>
    </source>
</evidence>
<protein>
    <submittedName>
        <fullName evidence="2">Putative secreted protein 94</fullName>
    </submittedName>
</protein>
<name>A0A023FU39_AMBCJ</name>
<dbReference type="InterPro" id="IPR012674">
    <property type="entry name" value="Calycin"/>
</dbReference>
<evidence type="ECO:0000256" key="1">
    <source>
        <dbReference type="SAM" id="SignalP"/>
    </source>
</evidence>
<dbReference type="AlphaFoldDB" id="A0A023FU39"/>
<feature type="chain" id="PRO_5001516020" evidence="1">
    <location>
        <begin position="17"/>
        <end position="200"/>
    </location>
</feature>
<organism evidence="2">
    <name type="scientific">Amblyomma cajennense</name>
    <name type="common">Cayenne tick</name>
    <name type="synonym">Acarus cajennensis</name>
    <dbReference type="NCBI Taxonomy" id="34607"/>
    <lineage>
        <taxon>Eukaryota</taxon>
        <taxon>Metazoa</taxon>
        <taxon>Ecdysozoa</taxon>
        <taxon>Arthropoda</taxon>
        <taxon>Chelicerata</taxon>
        <taxon>Arachnida</taxon>
        <taxon>Acari</taxon>
        <taxon>Parasitiformes</taxon>
        <taxon>Ixodida</taxon>
        <taxon>Ixodoidea</taxon>
        <taxon>Ixodidae</taxon>
        <taxon>Amblyomminae</taxon>
        <taxon>Amblyomma</taxon>
    </lineage>
</organism>
<keyword evidence="1" id="KW-0732">Signal</keyword>
<accession>A0A023FU39</accession>
<proteinExistence type="evidence at transcript level"/>
<sequence length="200" mass="22474">MILIAFFIAGFGLCAAKRAALYTPKPLNSTILYERTYNMVRRTDTLRLLMFSPGIENKVPNCLISKYLSKAKGVAHRTLETNFIDKEETLHSVKSHVRIAVTNASQPYLQIAYEKGSLATDWTYAQDVKYAIPKKCIILEHSFSEVSGRRHPCTLWGYKHSITCQKIFVLNCGLGRVVNLTKCTKAEKKKGKPKKGSESG</sequence>
<dbReference type="Gene3D" id="2.40.128.20">
    <property type="match status" value="1"/>
</dbReference>
<reference evidence="2" key="1">
    <citation type="submission" date="2014-03" db="EMBL/GenBank/DDBJ databases">
        <title>The sialotranscriptome of Amblyomma triste, Amblyomma parvum and Amblyomma cajennense ticks, uncovered by 454-based RNA-seq.</title>
        <authorList>
            <person name="Garcia G.R."/>
            <person name="Gardinassi L.G."/>
            <person name="Ribeiro J.M."/>
            <person name="Anatriello E."/>
            <person name="Ferreira B.R."/>
            <person name="Moreira H.N."/>
            <person name="Mafra C."/>
            <person name="Olegario M.M."/>
            <person name="Szabo P.J."/>
            <person name="Miranda-Santos I.K."/>
            <person name="Maruyama S.R."/>
        </authorList>
    </citation>
    <scope>NUCLEOTIDE SEQUENCE</scope>
    <source>
        <strain evidence="2">Uberlandia</strain>
        <tissue evidence="2">Salivary glands</tissue>
    </source>
</reference>
<dbReference type="EMBL" id="GBBK01000317">
    <property type="protein sequence ID" value="JAC24165.1"/>
    <property type="molecule type" value="mRNA"/>
</dbReference>
<feature type="signal peptide" evidence="1">
    <location>
        <begin position="1"/>
        <end position="16"/>
    </location>
</feature>